<dbReference type="EMBL" id="BAABHS010000036">
    <property type="protein sequence ID" value="GAA4988723.1"/>
    <property type="molecule type" value="Genomic_DNA"/>
</dbReference>
<feature type="chain" id="PRO_5047437241" evidence="1">
    <location>
        <begin position="21"/>
        <end position="136"/>
    </location>
</feature>
<reference evidence="3" key="1">
    <citation type="journal article" date="2019" name="Int. J. Syst. Evol. Microbiol.">
        <title>The Global Catalogue of Microorganisms (GCM) 10K type strain sequencing project: providing services to taxonomists for standard genome sequencing and annotation.</title>
        <authorList>
            <consortium name="The Broad Institute Genomics Platform"/>
            <consortium name="The Broad Institute Genome Sequencing Center for Infectious Disease"/>
            <person name="Wu L."/>
            <person name="Ma J."/>
        </authorList>
    </citation>
    <scope>NUCLEOTIDE SEQUENCE [LARGE SCALE GENOMIC DNA]</scope>
    <source>
        <strain evidence="3">JCM 17986</strain>
    </source>
</reference>
<sequence length="136" mass="13697">MLAAAGAVAVAGAVASVVVATSTGGGGNRELEKTTKEFLAATAAGAAADGYYGVCDGTPDTGAPRRLVETEGPGFTFDLTSSTATGDTAYVNLTVVGRDRSPTPYAVDLRREGGIWRVCRVETGSIQIDVGGPGAW</sequence>
<evidence type="ECO:0000313" key="3">
    <source>
        <dbReference type="Proteomes" id="UP001500466"/>
    </source>
</evidence>
<name>A0ABP9I6A1_9ACTN</name>
<evidence type="ECO:0000256" key="1">
    <source>
        <dbReference type="SAM" id="SignalP"/>
    </source>
</evidence>
<feature type="signal peptide" evidence="1">
    <location>
        <begin position="1"/>
        <end position="20"/>
    </location>
</feature>
<proteinExistence type="predicted"/>
<dbReference type="Proteomes" id="UP001500466">
    <property type="component" value="Unassembled WGS sequence"/>
</dbReference>
<evidence type="ECO:0000313" key="2">
    <source>
        <dbReference type="EMBL" id="GAA4988723.1"/>
    </source>
</evidence>
<organism evidence="2 3">
    <name type="scientific">Yinghuangia aomiensis</name>
    <dbReference type="NCBI Taxonomy" id="676205"/>
    <lineage>
        <taxon>Bacteria</taxon>
        <taxon>Bacillati</taxon>
        <taxon>Actinomycetota</taxon>
        <taxon>Actinomycetes</taxon>
        <taxon>Kitasatosporales</taxon>
        <taxon>Streptomycetaceae</taxon>
        <taxon>Yinghuangia</taxon>
    </lineage>
</organism>
<keyword evidence="3" id="KW-1185">Reference proteome</keyword>
<protein>
    <submittedName>
        <fullName evidence="2">Uncharacterized protein</fullName>
    </submittedName>
</protein>
<keyword evidence="1" id="KW-0732">Signal</keyword>
<comment type="caution">
    <text evidence="2">The sequence shown here is derived from an EMBL/GenBank/DDBJ whole genome shotgun (WGS) entry which is preliminary data.</text>
</comment>
<gene>
    <name evidence="2" type="ORF">GCM10023205_69650</name>
</gene>
<accession>A0ABP9I6A1</accession>